<dbReference type="PANTHER" id="PTHR37984">
    <property type="entry name" value="PROTEIN CBG26694"/>
    <property type="match status" value="1"/>
</dbReference>
<evidence type="ECO:0000313" key="1">
    <source>
        <dbReference type="EMBL" id="KAJ8873494.1"/>
    </source>
</evidence>
<organism evidence="1 2">
    <name type="scientific">Dryococelus australis</name>
    <dbReference type="NCBI Taxonomy" id="614101"/>
    <lineage>
        <taxon>Eukaryota</taxon>
        <taxon>Metazoa</taxon>
        <taxon>Ecdysozoa</taxon>
        <taxon>Arthropoda</taxon>
        <taxon>Hexapoda</taxon>
        <taxon>Insecta</taxon>
        <taxon>Pterygota</taxon>
        <taxon>Neoptera</taxon>
        <taxon>Polyneoptera</taxon>
        <taxon>Phasmatodea</taxon>
        <taxon>Verophasmatodea</taxon>
        <taxon>Anareolatae</taxon>
        <taxon>Phasmatidae</taxon>
        <taxon>Eurycanthinae</taxon>
        <taxon>Dryococelus</taxon>
    </lineage>
</organism>
<sequence>MGNADALSRLPLSHRATSLPGSASSELFNYGRGDCYVNRTGCMKNYDRYGWPNHINEPNIKPYASRKNKLTVEENCVMCVYRYLRNSVTSATRGSSWGSSDENAGETLCGMDYKIEDMMKRCAACQLCTHNTTKRVRVSWPETSRVVERVHVDFMKKEGKRLLILVDAYSKLVEVCAMQSTMAEKAHENL</sequence>
<evidence type="ECO:0000313" key="2">
    <source>
        <dbReference type="Proteomes" id="UP001159363"/>
    </source>
</evidence>
<reference evidence="1 2" key="1">
    <citation type="submission" date="2023-02" db="EMBL/GenBank/DDBJ databases">
        <title>LHISI_Scaffold_Assembly.</title>
        <authorList>
            <person name="Stuart O.P."/>
            <person name="Cleave R."/>
            <person name="Magrath M.J.L."/>
            <person name="Mikheyev A.S."/>
        </authorList>
    </citation>
    <scope>NUCLEOTIDE SEQUENCE [LARGE SCALE GENOMIC DNA]</scope>
    <source>
        <strain evidence="1">Daus_M_001</strain>
        <tissue evidence="1">Leg muscle</tissue>
    </source>
</reference>
<dbReference type="PANTHER" id="PTHR37984:SF5">
    <property type="entry name" value="PROTEIN NYNRIN-LIKE"/>
    <property type="match status" value="1"/>
</dbReference>
<dbReference type="EMBL" id="JARBHB010000010">
    <property type="protein sequence ID" value="KAJ8873494.1"/>
    <property type="molecule type" value="Genomic_DNA"/>
</dbReference>
<accession>A0ABQ9GNA7</accession>
<keyword evidence="2" id="KW-1185">Reference proteome</keyword>
<proteinExistence type="predicted"/>
<gene>
    <name evidence="1" type="ORF">PR048_024312</name>
</gene>
<name>A0ABQ9GNA7_9NEOP</name>
<comment type="caution">
    <text evidence="1">The sequence shown here is derived from an EMBL/GenBank/DDBJ whole genome shotgun (WGS) entry which is preliminary data.</text>
</comment>
<dbReference type="Proteomes" id="UP001159363">
    <property type="component" value="Chromosome 9"/>
</dbReference>
<protein>
    <submittedName>
        <fullName evidence="1">Uncharacterized protein</fullName>
    </submittedName>
</protein>
<dbReference type="InterPro" id="IPR050951">
    <property type="entry name" value="Retrovirus_Pol_polyprotein"/>
</dbReference>